<dbReference type="InterPro" id="IPR036390">
    <property type="entry name" value="WH_DNA-bd_sf"/>
</dbReference>
<gene>
    <name evidence="6" type="ORF">A6A20_06900</name>
</gene>
<dbReference type="Pfam" id="PF03466">
    <property type="entry name" value="LysR_substrate"/>
    <property type="match status" value="1"/>
</dbReference>
<dbReference type="GO" id="GO:0043565">
    <property type="term" value="F:sequence-specific DNA binding"/>
    <property type="evidence" value="ECO:0007669"/>
    <property type="project" value="TreeGrafter"/>
</dbReference>
<evidence type="ECO:0000313" key="6">
    <source>
        <dbReference type="EMBL" id="MDG6895353.1"/>
    </source>
</evidence>
<organism evidence="6 7">
    <name type="scientific">Volucribacter amazonae</name>
    <dbReference type="NCBI Taxonomy" id="256731"/>
    <lineage>
        <taxon>Bacteria</taxon>
        <taxon>Pseudomonadati</taxon>
        <taxon>Pseudomonadota</taxon>
        <taxon>Gammaproteobacteria</taxon>
        <taxon>Pasteurellales</taxon>
        <taxon>Pasteurellaceae</taxon>
        <taxon>Volucribacter</taxon>
    </lineage>
</organism>
<dbReference type="Gene3D" id="1.10.10.10">
    <property type="entry name" value="Winged helix-like DNA-binding domain superfamily/Winged helix DNA-binding domain"/>
    <property type="match status" value="1"/>
</dbReference>
<comment type="similarity">
    <text evidence="1">Belongs to the LysR transcriptional regulatory family.</text>
</comment>
<evidence type="ECO:0000313" key="7">
    <source>
        <dbReference type="Proteomes" id="UP001155500"/>
    </source>
</evidence>
<protein>
    <recommendedName>
        <fullName evidence="5">HTH lysR-type domain-containing protein</fullName>
    </recommendedName>
</protein>
<dbReference type="GO" id="GO:0006351">
    <property type="term" value="P:DNA-templated transcription"/>
    <property type="evidence" value="ECO:0007669"/>
    <property type="project" value="TreeGrafter"/>
</dbReference>
<dbReference type="InterPro" id="IPR005119">
    <property type="entry name" value="LysR_subst-bd"/>
</dbReference>
<evidence type="ECO:0000256" key="1">
    <source>
        <dbReference type="ARBA" id="ARBA00009437"/>
    </source>
</evidence>
<dbReference type="Pfam" id="PF00126">
    <property type="entry name" value="HTH_1"/>
    <property type="match status" value="1"/>
</dbReference>
<keyword evidence="2" id="KW-0805">Transcription regulation</keyword>
<dbReference type="InterPro" id="IPR058163">
    <property type="entry name" value="LysR-type_TF_proteobact-type"/>
</dbReference>
<reference evidence="6" key="1">
    <citation type="submission" date="2016-03" db="EMBL/GenBank/DDBJ databases">
        <title>Co-evolution between Pasteurellaceae and their hosts.</title>
        <authorList>
            <person name="Hansen M.J."/>
            <person name="Bojesen A.M."/>
            <person name="Planet P."/>
        </authorList>
    </citation>
    <scope>NUCLEOTIDE SEQUENCE</scope>
    <source>
        <strain evidence="6">146/S8/89</strain>
    </source>
</reference>
<evidence type="ECO:0000256" key="3">
    <source>
        <dbReference type="ARBA" id="ARBA00023125"/>
    </source>
</evidence>
<proteinExistence type="inferred from homology"/>
<keyword evidence="4" id="KW-0804">Transcription</keyword>
<dbReference type="PROSITE" id="PS50931">
    <property type="entry name" value="HTH_LYSR"/>
    <property type="match status" value="1"/>
</dbReference>
<dbReference type="RefSeq" id="WP_279572765.1">
    <property type="nucleotide sequence ID" value="NZ_LWID01000001.1"/>
</dbReference>
<dbReference type="EMBL" id="LWID01000001">
    <property type="protein sequence ID" value="MDG6895353.1"/>
    <property type="molecule type" value="Genomic_DNA"/>
</dbReference>
<keyword evidence="3" id="KW-0238">DNA-binding</keyword>
<dbReference type="PRINTS" id="PR00039">
    <property type="entry name" value="HTHLYSR"/>
</dbReference>
<dbReference type="PANTHER" id="PTHR30537:SF5">
    <property type="entry name" value="HTH-TYPE TRANSCRIPTIONAL ACTIVATOR TTDR-RELATED"/>
    <property type="match status" value="1"/>
</dbReference>
<dbReference type="InterPro" id="IPR000847">
    <property type="entry name" value="LysR_HTH_N"/>
</dbReference>
<evidence type="ECO:0000259" key="5">
    <source>
        <dbReference type="PROSITE" id="PS50931"/>
    </source>
</evidence>
<dbReference type="GO" id="GO:0003700">
    <property type="term" value="F:DNA-binding transcription factor activity"/>
    <property type="evidence" value="ECO:0007669"/>
    <property type="project" value="InterPro"/>
</dbReference>
<comment type="caution">
    <text evidence="6">The sequence shown here is derived from an EMBL/GenBank/DDBJ whole genome shotgun (WGS) entry which is preliminary data.</text>
</comment>
<dbReference type="InterPro" id="IPR036388">
    <property type="entry name" value="WH-like_DNA-bd_sf"/>
</dbReference>
<feature type="domain" description="HTH lysR-type" evidence="5">
    <location>
        <begin position="5"/>
        <end position="62"/>
    </location>
</feature>
<dbReference type="CDD" id="cd08422">
    <property type="entry name" value="PBP2_CrgA_like"/>
    <property type="match status" value="1"/>
</dbReference>
<keyword evidence="7" id="KW-1185">Reference proteome</keyword>
<dbReference type="AlphaFoldDB" id="A0A9X4PA79"/>
<dbReference type="Proteomes" id="UP001155500">
    <property type="component" value="Unassembled WGS sequence"/>
</dbReference>
<dbReference type="PANTHER" id="PTHR30537">
    <property type="entry name" value="HTH-TYPE TRANSCRIPTIONAL REGULATOR"/>
    <property type="match status" value="1"/>
</dbReference>
<dbReference type="SUPFAM" id="SSF46785">
    <property type="entry name" value="Winged helix' DNA-binding domain"/>
    <property type="match status" value="1"/>
</dbReference>
<accession>A0A9X4PA79</accession>
<dbReference type="SUPFAM" id="SSF53850">
    <property type="entry name" value="Periplasmic binding protein-like II"/>
    <property type="match status" value="1"/>
</dbReference>
<sequence length="307" mass="34071">MQKTDELRTIISFIQASQSGSFTQAAEVLGLTPAAVSKNVSTLEKSLGVRLFNRTTRSLSLTNEGKQFAEQAKIAVELLAQASENLRQANVAPQGKVKLSLPPSIGRLYVVPHLSELQQRYPQIQLELDFDNRVIDFVQEGFDLVIRGGNIQDSTLISRKIAIMRQSIVASPIYLQQKGTPHHPNALAQHHLIARRFSHGKLVPWYFRQADGSLAPLELSQPSLVMTDIEALADATLQGLGIAQLPNYLAHPLIAQGKLQPLLKDYHHSEPYELVLQYPHRALLAPRVKAVAEFLLEKLSQEYALIG</sequence>
<evidence type="ECO:0000256" key="2">
    <source>
        <dbReference type="ARBA" id="ARBA00023015"/>
    </source>
</evidence>
<dbReference type="FunFam" id="1.10.10.10:FF:000001">
    <property type="entry name" value="LysR family transcriptional regulator"/>
    <property type="match status" value="1"/>
</dbReference>
<name>A0A9X4PA79_9PAST</name>
<evidence type="ECO:0000256" key="4">
    <source>
        <dbReference type="ARBA" id="ARBA00023163"/>
    </source>
</evidence>
<dbReference type="Gene3D" id="3.40.190.290">
    <property type="match status" value="1"/>
</dbReference>